<dbReference type="Proteomes" id="UP000823860">
    <property type="component" value="Unassembled WGS sequence"/>
</dbReference>
<dbReference type="SMART" id="SM00812">
    <property type="entry name" value="Alpha_L_fucos"/>
    <property type="match status" value="1"/>
</dbReference>
<accession>A0A9D2KSJ0</accession>
<evidence type="ECO:0000256" key="1">
    <source>
        <dbReference type="ARBA" id="ARBA00007951"/>
    </source>
</evidence>
<dbReference type="GO" id="GO:0006004">
    <property type="term" value="P:fucose metabolic process"/>
    <property type="evidence" value="ECO:0007669"/>
    <property type="project" value="TreeGrafter"/>
</dbReference>
<evidence type="ECO:0000256" key="5">
    <source>
        <dbReference type="ARBA" id="ARBA00023295"/>
    </source>
</evidence>
<comment type="similarity">
    <text evidence="1">Belongs to the glycosyl hydrolase 29 family.</text>
</comment>
<sequence length="737" mass="82905">MATASMAQGQGSTQGNGASPLTNANTLCVENDPCEVVMEKAAHIVPTPNQLAALKNEFIAFIHFGPNTFTRKEWGTGMESPEVFALETLDTDQWCRAMKAAGMKMVIFTAKHHDGFVLWQSRYTDHGIMSTRFRDGKGDILKDLSRSCQKYGLKLGVYLSPADLFQIESPDGLYGNLNKYTKRTIPREVPGRPFKDTRKFEFVVDDYNEYFLNQLFELLTEYGPIHEVWFDGAHPKRKGGQTYHYKAWKELIHTLAPEAVIFGREDVRWCGNEGGWTRDTEWNVVPYQANPDTMTHFADMTKKDLASRNELCKAKYLHYQQAEVNTSIREGWFYRDDTHQRTRSADDVFDIYERAVGGNATFLLNIPPNREGRFSDTDVAVLEEVGRRIRQTYDVNLLAGAEGPKEVLDDDDDTYIVLDGKREFEIRMPQPVRINRIMLQEAVAEMSERVESFVVDARVDGTWKEIAGATNIGYKRILRFPDVETDGLRFRVTDSRLVPSISHVSAYYYRSRPPRLSVVQDAKGMVSITARRQDFGWNRNEQNAAENLNAGYQIYYTTDGTDPDANSSLYTGPVALGGCTVKAVAILGDERGSVCTEVVGWPKEGWKVLDKSSESSGHQADAAMDANPDTYWSSAESPVPHFITIDLGKEQPRLAGFAYTPQTRNAQGMMAAGKVSVSRDGKSWEEVTTFEFGNLVNDPTKRFCQFPNPVSARYVRIDVTATEGGSKTVAIAELDLF</sequence>
<feature type="region of interest" description="Disordered" evidence="6">
    <location>
        <begin position="1"/>
        <end position="21"/>
    </location>
</feature>
<dbReference type="InterPro" id="IPR017853">
    <property type="entry name" value="GH"/>
</dbReference>
<dbReference type="InterPro" id="IPR000421">
    <property type="entry name" value="FA58C"/>
</dbReference>
<dbReference type="Gene3D" id="2.60.120.260">
    <property type="entry name" value="Galactose-binding domain-like"/>
    <property type="match status" value="2"/>
</dbReference>
<dbReference type="PANTHER" id="PTHR10030">
    <property type="entry name" value="ALPHA-L-FUCOSIDASE"/>
    <property type="match status" value="1"/>
</dbReference>
<dbReference type="SUPFAM" id="SSF51445">
    <property type="entry name" value="(Trans)glycosidases"/>
    <property type="match status" value="1"/>
</dbReference>
<dbReference type="InterPro" id="IPR026876">
    <property type="entry name" value="Fn3_assoc_repeat"/>
</dbReference>
<dbReference type="PANTHER" id="PTHR10030:SF37">
    <property type="entry name" value="ALPHA-L-FUCOSIDASE-RELATED"/>
    <property type="match status" value="1"/>
</dbReference>
<reference evidence="8" key="1">
    <citation type="journal article" date="2021" name="PeerJ">
        <title>Extensive microbial diversity within the chicken gut microbiome revealed by metagenomics and culture.</title>
        <authorList>
            <person name="Gilroy R."/>
            <person name="Ravi A."/>
            <person name="Getino M."/>
            <person name="Pursley I."/>
            <person name="Horton D.L."/>
            <person name="Alikhan N.F."/>
            <person name="Baker D."/>
            <person name="Gharbi K."/>
            <person name="Hall N."/>
            <person name="Watson M."/>
            <person name="Adriaenssens E.M."/>
            <person name="Foster-Nyarko E."/>
            <person name="Jarju S."/>
            <person name="Secka A."/>
            <person name="Antonio M."/>
            <person name="Oren A."/>
            <person name="Chaudhuri R.R."/>
            <person name="La Ragione R."/>
            <person name="Hildebrand F."/>
            <person name="Pallen M.J."/>
        </authorList>
    </citation>
    <scope>NUCLEOTIDE SEQUENCE</scope>
    <source>
        <strain evidence="8">ChiHecec1B25-7008</strain>
    </source>
</reference>
<dbReference type="Pfam" id="PF01120">
    <property type="entry name" value="Alpha_L_fucos"/>
    <property type="match status" value="1"/>
</dbReference>
<evidence type="ECO:0000259" key="7">
    <source>
        <dbReference type="PROSITE" id="PS50022"/>
    </source>
</evidence>
<evidence type="ECO:0000313" key="8">
    <source>
        <dbReference type="EMBL" id="HJA84121.1"/>
    </source>
</evidence>
<evidence type="ECO:0000256" key="2">
    <source>
        <dbReference type="ARBA" id="ARBA00012662"/>
    </source>
</evidence>
<dbReference type="InterPro" id="IPR000933">
    <property type="entry name" value="Glyco_hydro_29"/>
</dbReference>
<dbReference type="AlphaFoldDB" id="A0A9D2KSJ0"/>
<evidence type="ECO:0000256" key="3">
    <source>
        <dbReference type="ARBA" id="ARBA00022729"/>
    </source>
</evidence>
<dbReference type="Pfam" id="PF13287">
    <property type="entry name" value="Fn3_assoc"/>
    <property type="match status" value="1"/>
</dbReference>
<evidence type="ECO:0000313" key="9">
    <source>
        <dbReference type="Proteomes" id="UP000823860"/>
    </source>
</evidence>
<proteinExistence type="inferred from homology"/>
<name>A0A9D2KSJ0_9BACE</name>
<dbReference type="EC" id="3.2.1.51" evidence="2"/>
<dbReference type="Gene3D" id="3.20.20.80">
    <property type="entry name" value="Glycosidases"/>
    <property type="match status" value="1"/>
</dbReference>
<dbReference type="InterPro" id="IPR008979">
    <property type="entry name" value="Galactose-bd-like_sf"/>
</dbReference>
<organism evidence="8 9">
    <name type="scientific">Candidatus Bacteroides intestinavium</name>
    <dbReference type="NCBI Taxonomy" id="2838469"/>
    <lineage>
        <taxon>Bacteria</taxon>
        <taxon>Pseudomonadati</taxon>
        <taxon>Bacteroidota</taxon>
        <taxon>Bacteroidia</taxon>
        <taxon>Bacteroidales</taxon>
        <taxon>Bacteroidaceae</taxon>
        <taxon>Bacteroides</taxon>
    </lineage>
</organism>
<keyword evidence="5" id="KW-0326">Glycosidase</keyword>
<dbReference type="Pfam" id="PF00754">
    <property type="entry name" value="F5_F8_type_C"/>
    <property type="match status" value="1"/>
</dbReference>
<comment type="caution">
    <text evidence="8">The sequence shown here is derived from an EMBL/GenBank/DDBJ whole genome shotgun (WGS) entry which is preliminary data.</text>
</comment>
<dbReference type="EMBL" id="DWZE01000110">
    <property type="protein sequence ID" value="HJA84121.1"/>
    <property type="molecule type" value="Genomic_DNA"/>
</dbReference>
<dbReference type="SUPFAM" id="SSF49785">
    <property type="entry name" value="Galactose-binding domain-like"/>
    <property type="match status" value="2"/>
</dbReference>
<dbReference type="GO" id="GO:0004560">
    <property type="term" value="F:alpha-L-fucosidase activity"/>
    <property type="evidence" value="ECO:0007669"/>
    <property type="project" value="InterPro"/>
</dbReference>
<keyword evidence="4" id="KW-0378">Hydrolase</keyword>
<keyword evidence="3" id="KW-0732">Signal</keyword>
<gene>
    <name evidence="8" type="ORF">H9785_09155</name>
</gene>
<evidence type="ECO:0000256" key="4">
    <source>
        <dbReference type="ARBA" id="ARBA00022801"/>
    </source>
</evidence>
<dbReference type="PROSITE" id="PS50022">
    <property type="entry name" value="FA58C_3"/>
    <property type="match status" value="1"/>
</dbReference>
<dbReference type="GO" id="GO:0005764">
    <property type="term" value="C:lysosome"/>
    <property type="evidence" value="ECO:0007669"/>
    <property type="project" value="TreeGrafter"/>
</dbReference>
<dbReference type="InterPro" id="IPR057739">
    <property type="entry name" value="Glyco_hydro_29_N"/>
</dbReference>
<feature type="domain" description="F5/8 type C" evidence="7">
    <location>
        <begin position="581"/>
        <end position="737"/>
    </location>
</feature>
<protein>
    <recommendedName>
        <fullName evidence="2">alpha-L-fucosidase</fullName>
        <ecNumber evidence="2">3.2.1.51</ecNumber>
    </recommendedName>
</protein>
<evidence type="ECO:0000256" key="6">
    <source>
        <dbReference type="SAM" id="MobiDB-lite"/>
    </source>
</evidence>
<dbReference type="GO" id="GO:0016139">
    <property type="term" value="P:glycoside catabolic process"/>
    <property type="evidence" value="ECO:0007669"/>
    <property type="project" value="TreeGrafter"/>
</dbReference>
<reference evidence="8" key="2">
    <citation type="submission" date="2021-04" db="EMBL/GenBank/DDBJ databases">
        <authorList>
            <person name="Gilroy R."/>
        </authorList>
    </citation>
    <scope>NUCLEOTIDE SEQUENCE</scope>
    <source>
        <strain evidence="8">ChiHecec1B25-7008</strain>
    </source>
</reference>